<reference evidence="1" key="2">
    <citation type="journal article" date="2015" name="Fish Shellfish Immunol.">
        <title>Early steps in the European eel (Anguilla anguilla)-Vibrio vulnificus interaction in the gills: Role of the RtxA13 toxin.</title>
        <authorList>
            <person name="Callol A."/>
            <person name="Pajuelo D."/>
            <person name="Ebbesson L."/>
            <person name="Teles M."/>
            <person name="MacKenzie S."/>
            <person name="Amaro C."/>
        </authorList>
    </citation>
    <scope>NUCLEOTIDE SEQUENCE</scope>
</reference>
<protein>
    <submittedName>
        <fullName evidence="1">Uncharacterized protein</fullName>
    </submittedName>
</protein>
<sequence>MFDYFPAFDKNTCKKKQKNKKQKQNMAICNKLILFGSWLQGSEQDASCWRSYK</sequence>
<evidence type="ECO:0000313" key="1">
    <source>
        <dbReference type="EMBL" id="JAH03121.1"/>
    </source>
</evidence>
<reference evidence="1" key="1">
    <citation type="submission" date="2014-11" db="EMBL/GenBank/DDBJ databases">
        <authorList>
            <person name="Amaro Gonzalez C."/>
        </authorList>
    </citation>
    <scope>NUCLEOTIDE SEQUENCE</scope>
</reference>
<organism evidence="1">
    <name type="scientific">Anguilla anguilla</name>
    <name type="common">European freshwater eel</name>
    <name type="synonym">Muraena anguilla</name>
    <dbReference type="NCBI Taxonomy" id="7936"/>
    <lineage>
        <taxon>Eukaryota</taxon>
        <taxon>Metazoa</taxon>
        <taxon>Chordata</taxon>
        <taxon>Craniata</taxon>
        <taxon>Vertebrata</taxon>
        <taxon>Euteleostomi</taxon>
        <taxon>Actinopterygii</taxon>
        <taxon>Neopterygii</taxon>
        <taxon>Teleostei</taxon>
        <taxon>Anguilliformes</taxon>
        <taxon>Anguillidae</taxon>
        <taxon>Anguilla</taxon>
    </lineage>
</organism>
<dbReference type="EMBL" id="GBXM01105456">
    <property type="protein sequence ID" value="JAH03121.1"/>
    <property type="molecule type" value="Transcribed_RNA"/>
</dbReference>
<name>A0A0E9PEQ9_ANGAN</name>
<accession>A0A0E9PEQ9</accession>
<dbReference type="AlphaFoldDB" id="A0A0E9PEQ9"/>
<proteinExistence type="predicted"/>